<dbReference type="InterPro" id="IPR010679">
    <property type="entry name" value="DUF1254"/>
</dbReference>
<feature type="domain" description="DUF1254" evidence="3">
    <location>
        <begin position="86"/>
        <end position="215"/>
    </location>
</feature>
<comment type="caution">
    <text evidence="4">The sequence shown here is derived from an EMBL/GenBank/DDBJ whole genome shotgun (WGS) entry which is preliminary data.</text>
</comment>
<organism evidence="4 5">
    <name type="scientific">Zestomonas carbonaria</name>
    <dbReference type="NCBI Taxonomy" id="2762745"/>
    <lineage>
        <taxon>Bacteria</taxon>
        <taxon>Pseudomonadati</taxon>
        <taxon>Pseudomonadota</taxon>
        <taxon>Gammaproteobacteria</taxon>
        <taxon>Pseudomonadales</taxon>
        <taxon>Pseudomonadaceae</taxon>
        <taxon>Zestomonas</taxon>
    </lineage>
</organism>
<dbReference type="Gene3D" id="2.60.120.600">
    <property type="entry name" value="Domain of unknown function DUF1214, C-terminal domain"/>
    <property type="match status" value="1"/>
</dbReference>
<feature type="chain" id="PRO_5031477828" description="DUF1254 domain-containing protein" evidence="1">
    <location>
        <begin position="28"/>
        <end position="483"/>
    </location>
</feature>
<evidence type="ECO:0000256" key="1">
    <source>
        <dbReference type="SAM" id="SignalP"/>
    </source>
</evidence>
<accession>A0A7U7IAZ0</accession>
<protein>
    <recommendedName>
        <fullName evidence="6">DUF1254 domain-containing protein</fullName>
    </recommendedName>
</protein>
<gene>
    <name evidence="4" type="ORF">PSEWESI4_04260</name>
</gene>
<dbReference type="InterPro" id="IPR010621">
    <property type="entry name" value="DUF1214"/>
</dbReference>
<dbReference type="InterPro" id="IPR037050">
    <property type="entry name" value="DUF1254_sf"/>
</dbReference>
<dbReference type="RefSeq" id="WP_210768866.1">
    <property type="nucleotide sequence ID" value="NZ_CAJFCI010000080.1"/>
</dbReference>
<dbReference type="SUPFAM" id="SSF160935">
    <property type="entry name" value="VPA0735-like"/>
    <property type="match status" value="1"/>
</dbReference>
<dbReference type="Pfam" id="PF06742">
    <property type="entry name" value="DUF1214"/>
    <property type="match status" value="1"/>
</dbReference>
<evidence type="ECO:0000313" key="5">
    <source>
        <dbReference type="Proteomes" id="UP000583387"/>
    </source>
</evidence>
<dbReference type="InterPro" id="IPR037049">
    <property type="entry name" value="DUF1214_C_sf"/>
</dbReference>
<evidence type="ECO:0000259" key="3">
    <source>
        <dbReference type="Pfam" id="PF06863"/>
    </source>
</evidence>
<dbReference type="PANTHER" id="PTHR36509">
    <property type="entry name" value="BLL3101 PROTEIN"/>
    <property type="match status" value="1"/>
</dbReference>
<dbReference type="EMBL" id="CAJFCI010000080">
    <property type="protein sequence ID" value="CAD5109944.1"/>
    <property type="molecule type" value="Genomic_DNA"/>
</dbReference>
<reference evidence="4 5" key="1">
    <citation type="submission" date="2020-08" db="EMBL/GenBank/DDBJ databases">
        <authorList>
            <person name="Criscuolo A."/>
        </authorList>
    </citation>
    <scope>NUCLEOTIDE SEQUENCE [LARGE SCALE GENOMIC DNA]</scope>
    <source>
        <strain evidence="4">CIP111764</strain>
    </source>
</reference>
<evidence type="ECO:0000259" key="2">
    <source>
        <dbReference type="Pfam" id="PF06742"/>
    </source>
</evidence>
<evidence type="ECO:0008006" key="6">
    <source>
        <dbReference type="Google" id="ProtNLM"/>
    </source>
</evidence>
<evidence type="ECO:0000313" key="4">
    <source>
        <dbReference type="EMBL" id="CAD5109944.1"/>
    </source>
</evidence>
<dbReference type="Proteomes" id="UP000583387">
    <property type="component" value="Unassembled WGS sequence"/>
</dbReference>
<proteinExistence type="predicted"/>
<name>A0A7U7IAZ0_9GAMM</name>
<dbReference type="Pfam" id="PF06863">
    <property type="entry name" value="DUF1254"/>
    <property type="match status" value="1"/>
</dbReference>
<feature type="signal peptide" evidence="1">
    <location>
        <begin position="1"/>
        <end position="27"/>
    </location>
</feature>
<sequence length="483" mass="53178">MDNKKLWLLLFALSAGSASLGASAVMAAEPGAAAPTSAHQLAPEELQTLVRDVYQYAYPLVLMDITMRQATNVADATSHPQRAPLNQFAQFRSHPAAGDRDVVRFNFDTLYSLAWLDVGKEPVVLSLPDGKGRYYLAPLLDMWTDVFAVPGSRTTGGKAGNFAIAAPSWQGELPDGVELIRAPTPMVWAILRTQTNGPADYAAVHKMQDQYRLTPLSQWGKDYAPPRGLPVDPQVDNLTPPQQQINQMSGIELFTRFAELLKQYPPHANDYPILFRMKRLGLVPGQAFDVKGLDKATVAAINDGARKGLLDMQDVVATGAIGKRVNGWNWFEGLGTYGTSYRARATVAMAGLGANLPEDAIYPNAYVDAEGRPFSGEHAYVLRFEKGQLPPVDAFWSLTMYDEQGFQVANPIDRFAIGDRDDLRFEPDGALEILIQHRTPEQSRQGNWLPAPAGNFQVTMRLFSPQWAARTGAWVPPAIRRVE</sequence>
<dbReference type="PANTHER" id="PTHR36509:SF2">
    <property type="entry name" value="BLL3101 PROTEIN"/>
    <property type="match status" value="1"/>
</dbReference>
<feature type="domain" description="DUF1214" evidence="2">
    <location>
        <begin position="360"/>
        <end position="466"/>
    </location>
</feature>
<dbReference type="AlphaFoldDB" id="A0A7U7IAZ0"/>
<keyword evidence="1" id="KW-0732">Signal</keyword>
<dbReference type="Gene3D" id="2.60.40.1610">
    <property type="entry name" value="Domain of unknown function DUF1254"/>
    <property type="match status" value="1"/>
</dbReference>
<keyword evidence="5" id="KW-1185">Reference proteome</keyword>